<dbReference type="InterPro" id="IPR000700">
    <property type="entry name" value="PAS-assoc_C"/>
</dbReference>
<evidence type="ECO:0000313" key="9">
    <source>
        <dbReference type="EMBL" id="MBB6208896.1"/>
    </source>
</evidence>
<evidence type="ECO:0000256" key="5">
    <source>
        <dbReference type="ARBA" id="ARBA00022777"/>
    </source>
</evidence>
<evidence type="ECO:0000256" key="4">
    <source>
        <dbReference type="ARBA" id="ARBA00022679"/>
    </source>
</evidence>
<dbReference type="SMART" id="SM00091">
    <property type="entry name" value="PAS"/>
    <property type="match status" value="4"/>
</dbReference>
<keyword evidence="10" id="KW-1185">Reference proteome</keyword>
<dbReference type="GO" id="GO:0009927">
    <property type="term" value="F:histidine phosphotransfer kinase activity"/>
    <property type="evidence" value="ECO:0007669"/>
    <property type="project" value="TreeGrafter"/>
</dbReference>
<evidence type="ECO:0000259" key="6">
    <source>
        <dbReference type="PROSITE" id="PS50109"/>
    </source>
</evidence>
<dbReference type="CDD" id="cd16922">
    <property type="entry name" value="HATPase_EvgS-ArcB-TorS-like"/>
    <property type="match status" value="1"/>
</dbReference>
<dbReference type="PROSITE" id="PS50109">
    <property type="entry name" value="HIS_KIN"/>
    <property type="match status" value="1"/>
</dbReference>
<keyword evidence="3" id="KW-0597">Phosphoprotein</keyword>
<dbReference type="PRINTS" id="PR00344">
    <property type="entry name" value="BCTRLSENSOR"/>
</dbReference>
<evidence type="ECO:0000313" key="10">
    <source>
        <dbReference type="Proteomes" id="UP000544872"/>
    </source>
</evidence>
<dbReference type="GO" id="GO:0000155">
    <property type="term" value="F:phosphorelay sensor kinase activity"/>
    <property type="evidence" value="ECO:0007669"/>
    <property type="project" value="InterPro"/>
</dbReference>
<dbReference type="Gene3D" id="3.30.450.20">
    <property type="entry name" value="PAS domain"/>
    <property type="match status" value="4"/>
</dbReference>
<gene>
    <name evidence="9" type="ORF">FHS48_000277</name>
</gene>
<dbReference type="InterPro" id="IPR013656">
    <property type="entry name" value="PAS_4"/>
</dbReference>
<dbReference type="NCBIfam" id="TIGR00229">
    <property type="entry name" value="sensory_box"/>
    <property type="match status" value="3"/>
</dbReference>
<dbReference type="PROSITE" id="PS50113">
    <property type="entry name" value="PAC"/>
    <property type="match status" value="1"/>
</dbReference>
<dbReference type="GO" id="GO:0005886">
    <property type="term" value="C:plasma membrane"/>
    <property type="evidence" value="ECO:0007669"/>
    <property type="project" value="TreeGrafter"/>
</dbReference>
<dbReference type="InterPro" id="IPR036097">
    <property type="entry name" value="HisK_dim/P_sf"/>
</dbReference>
<protein>
    <recommendedName>
        <fullName evidence="2">histidine kinase</fullName>
        <ecNumber evidence="2">2.7.13.3</ecNumber>
    </recommendedName>
</protein>
<dbReference type="SMART" id="SM00387">
    <property type="entry name" value="HATPase_c"/>
    <property type="match status" value="1"/>
</dbReference>
<dbReference type="InterPro" id="IPR003594">
    <property type="entry name" value="HATPase_dom"/>
</dbReference>
<dbReference type="InterPro" id="IPR004358">
    <property type="entry name" value="Sig_transdc_His_kin-like_C"/>
</dbReference>
<dbReference type="PANTHER" id="PTHR43047:SF72">
    <property type="entry name" value="OSMOSENSING HISTIDINE PROTEIN KINASE SLN1"/>
    <property type="match status" value="1"/>
</dbReference>
<dbReference type="InterPro" id="IPR000014">
    <property type="entry name" value="PAS"/>
</dbReference>
<keyword evidence="4" id="KW-0808">Transferase</keyword>
<evidence type="ECO:0000256" key="2">
    <source>
        <dbReference type="ARBA" id="ARBA00012438"/>
    </source>
</evidence>
<dbReference type="AlphaFoldDB" id="A0A7W9ZCH9"/>
<dbReference type="EMBL" id="JACIIX010000001">
    <property type="protein sequence ID" value="MBB6208896.1"/>
    <property type="molecule type" value="Genomic_DNA"/>
</dbReference>
<dbReference type="Pfam" id="PF00512">
    <property type="entry name" value="HisKA"/>
    <property type="match status" value="1"/>
</dbReference>
<dbReference type="InterPro" id="IPR013655">
    <property type="entry name" value="PAS_fold_3"/>
</dbReference>
<dbReference type="Proteomes" id="UP000544872">
    <property type="component" value="Unassembled WGS sequence"/>
</dbReference>
<dbReference type="PANTHER" id="PTHR43047">
    <property type="entry name" value="TWO-COMPONENT HISTIDINE PROTEIN KINASE"/>
    <property type="match status" value="1"/>
</dbReference>
<dbReference type="SMART" id="SM00388">
    <property type="entry name" value="HisKA"/>
    <property type="match status" value="1"/>
</dbReference>
<dbReference type="Pfam" id="PF08448">
    <property type="entry name" value="PAS_4"/>
    <property type="match status" value="1"/>
</dbReference>
<dbReference type="InterPro" id="IPR036890">
    <property type="entry name" value="HATPase_C_sf"/>
</dbReference>
<comment type="catalytic activity">
    <reaction evidence="1">
        <text>ATP + protein L-histidine = ADP + protein N-phospho-L-histidine.</text>
        <dbReference type="EC" id="2.7.13.3"/>
    </reaction>
</comment>
<organism evidence="9 10">
    <name type="scientific">Novispirillum itersonii</name>
    <name type="common">Aquaspirillum itersonii</name>
    <dbReference type="NCBI Taxonomy" id="189"/>
    <lineage>
        <taxon>Bacteria</taxon>
        <taxon>Pseudomonadati</taxon>
        <taxon>Pseudomonadota</taxon>
        <taxon>Alphaproteobacteria</taxon>
        <taxon>Rhodospirillales</taxon>
        <taxon>Novispirillaceae</taxon>
        <taxon>Novispirillum</taxon>
    </lineage>
</organism>
<evidence type="ECO:0000259" key="8">
    <source>
        <dbReference type="PROSITE" id="PS50113"/>
    </source>
</evidence>
<dbReference type="SUPFAM" id="SSF55874">
    <property type="entry name" value="ATPase domain of HSP90 chaperone/DNA topoisomerase II/histidine kinase"/>
    <property type="match status" value="1"/>
</dbReference>
<feature type="domain" description="Histidine kinase" evidence="6">
    <location>
        <begin position="659"/>
        <end position="881"/>
    </location>
</feature>
<comment type="caution">
    <text evidence="9">The sequence shown here is derived from an EMBL/GenBank/DDBJ whole genome shotgun (WGS) entry which is preliminary data.</text>
</comment>
<dbReference type="Pfam" id="PF08447">
    <property type="entry name" value="PAS_3"/>
    <property type="match status" value="1"/>
</dbReference>
<dbReference type="InterPro" id="IPR001610">
    <property type="entry name" value="PAC"/>
</dbReference>
<dbReference type="Pfam" id="PF13426">
    <property type="entry name" value="PAS_9"/>
    <property type="match status" value="1"/>
</dbReference>
<keyword evidence="5" id="KW-0418">Kinase</keyword>
<dbReference type="SUPFAM" id="SSF47384">
    <property type="entry name" value="Homodimeric domain of signal transducing histidine kinase"/>
    <property type="match status" value="1"/>
</dbReference>
<dbReference type="SUPFAM" id="SSF55785">
    <property type="entry name" value="PYP-like sensor domain (PAS domain)"/>
    <property type="match status" value="3"/>
</dbReference>
<dbReference type="Pfam" id="PF02518">
    <property type="entry name" value="HATPase_c"/>
    <property type="match status" value="1"/>
</dbReference>
<dbReference type="RefSeq" id="WP_184260477.1">
    <property type="nucleotide sequence ID" value="NZ_JACIIX010000001.1"/>
</dbReference>
<reference evidence="9 10" key="1">
    <citation type="submission" date="2020-08" db="EMBL/GenBank/DDBJ databases">
        <title>Genomic Encyclopedia of Type Strains, Phase IV (KMG-IV): sequencing the most valuable type-strain genomes for metagenomic binning, comparative biology and taxonomic classification.</title>
        <authorList>
            <person name="Goeker M."/>
        </authorList>
    </citation>
    <scope>NUCLEOTIDE SEQUENCE [LARGE SCALE GENOMIC DNA]</scope>
    <source>
        <strain evidence="9 10">DSM 11590</strain>
    </source>
</reference>
<dbReference type="PROSITE" id="PS50112">
    <property type="entry name" value="PAS"/>
    <property type="match status" value="3"/>
</dbReference>
<dbReference type="InterPro" id="IPR035965">
    <property type="entry name" value="PAS-like_dom_sf"/>
</dbReference>
<evidence type="ECO:0000256" key="3">
    <source>
        <dbReference type="ARBA" id="ARBA00022553"/>
    </source>
</evidence>
<sequence length="884" mass="96551">MTSDPTPETPAAASVSPGLILTLLESAGGATGAAAAFDPAGHLLEVSSRLSTLWAQSGLPSVPAGAPLSDWLAALPLTVRQTLETIGAADSVGITLRRQTAADGSCLLTVQPLSGAVDIAQTLHEARRHARTQEDRLLQAIEVMNDGFALFDDQDRLVVCNRPYRRLLKRIEAWIRPGVSFREIMQAVIDAGLIDLTGKSAETWIQARLISHRNPRGVLEVRLNDGRILAIWEARTPNGETVMILSDITLRRRAERAVAQSEVRYRQLAEVSPNLIAVTVGGFLRYINPAGLALLGRTEGSVLGYRLADFVSPDHEAEVNRLTEDGAPEARPDWDVTGAGPVQGSSWTMVPVLRPGGELAYMELAGVPFHDGTRQGVMLVGRDLTAERQAREAALQRQQRLETIMEAVVDGIVTTDDAGRIEHLNRAAEQMFGYASAEVAGRSLSDLVDGIPIGSGDWMVGAIEETMGRRATGTTFPVELSVSGVQLGGQIVYTVVVRDISERQRAERALRSSEARYALAVSGTNEAIWDWDILSDRVYFSPHARDLLGVDIAAVPRARDWPLVIHPEDRPHFRDQMIRHLRGEEPYFSCEYRLIGNLDGRERWVRHRGMALRDTVNRAWRMAGSVGDISAYHAALQDLRVAKEQAELASRAKTEFLANIGHELRTPLNAIIGFSDAIRSGVFGPVQPPQYGEYARDIMDSGRHLLDIINDILDVSRIDVGMMVLQPEAVDLAQIADSALRLISVRAVAAGVTLHSEIPSGLPSYWGEGRRLKQVLVNLLGNAVKFTPEGGSVTLRLWQEEPDGTLCLSVRDTGIGMRPEDIPVALTPFRQVDNRLARRYEGTGLGLPLSKAFVELHGGTLTLHSAPDQGTDALVRLPRRQPDP</sequence>
<dbReference type="CDD" id="cd00082">
    <property type="entry name" value="HisKA"/>
    <property type="match status" value="1"/>
</dbReference>
<dbReference type="Gene3D" id="1.10.287.130">
    <property type="match status" value="1"/>
</dbReference>
<feature type="domain" description="PAS" evidence="7">
    <location>
        <begin position="513"/>
        <end position="584"/>
    </location>
</feature>
<evidence type="ECO:0000256" key="1">
    <source>
        <dbReference type="ARBA" id="ARBA00000085"/>
    </source>
</evidence>
<feature type="domain" description="PAS" evidence="7">
    <location>
        <begin position="261"/>
        <end position="330"/>
    </location>
</feature>
<dbReference type="CDD" id="cd00130">
    <property type="entry name" value="PAS"/>
    <property type="match status" value="2"/>
</dbReference>
<proteinExistence type="predicted"/>
<dbReference type="SMART" id="SM00086">
    <property type="entry name" value="PAC"/>
    <property type="match status" value="3"/>
</dbReference>
<dbReference type="EC" id="2.7.13.3" evidence="2"/>
<accession>A0A7W9ZCH9</accession>
<dbReference type="Pfam" id="PF12860">
    <property type="entry name" value="PAS_7"/>
    <property type="match status" value="1"/>
</dbReference>
<name>A0A7W9ZCH9_NOVIT</name>
<evidence type="ECO:0000259" key="7">
    <source>
        <dbReference type="PROSITE" id="PS50112"/>
    </source>
</evidence>
<feature type="domain" description="PAC" evidence="8">
    <location>
        <begin position="588"/>
        <end position="641"/>
    </location>
</feature>
<dbReference type="InterPro" id="IPR003661">
    <property type="entry name" value="HisK_dim/P_dom"/>
</dbReference>
<dbReference type="Gene3D" id="3.30.565.10">
    <property type="entry name" value="Histidine kinase-like ATPase, C-terminal domain"/>
    <property type="match status" value="1"/>
</dbReference>
<feature type="domain" description="PAS" evidence="7">
    <location>
        <begin position="397"/>
        <end position="448"/>
    </location>
</feature>
<dbReference type="InterPro" id="IPR005467">
    <property type="entry name" value="His_kinase_dom"/>
</dbReference>